<dbReference type="PANTHER" id="PTHR22938">
    <property type="entry name" value="ZINC FINGER PROTEIN 598"/>
    <property type="match status" value="1"/>
</dbReference>
<dbReference type="Gene3D" id="3.30.40.10">
    <property type="entry name" value="Zinc/RING finger domain, C3HC4 (zinc finger)"/>
    <property type="match status" value="1"/>
</dbReference>
<dbReference type="SUPFAM" id="SSF57850">
    <property type="entry name" value="RING/U-box"/>
    <property type="match status" value="1"/>
</dbReference>
<feature type="region of interest" description="Disordered" evidence="2">
    <location>
        <begin position="307"/>
        <end position="353"/>
    </location>
</feature>
<evidence type="ECO:0000256" key="2">
    <source>
        <dbReference type="SAM" id="MobiDB-lite"/>
    </source>
</evidence>
<dbReference type="InterPro" id="IPR013087">
    <property type="entry name" value="Znf_C2H2_type"/>
</dbReference>
<keyword evidence="1" id="KW-0479">Metal-binding</keyword>
<dbReference type="PROSITE" id="PS50089">
    <property type="entry name" value="ZF_RING_2"/>
    <property type="match status" value="1"/>
</dbReference>
<dbReference type="AlphaFoldDB" id="A0A1R2D0D7"/>
<dbReference type="Proteomes" id="UP000187209">
    <property type="component" value="Unassembled WGS sequence"/>
</dbReference>
<dbReference type="EMBL" id="MPUH01000022">
    <property type="protein sequence ID" value="OMJ94691.1"/>
    <property type="molecule type" value="Genomic_DNA"/>
</dbReference>
<proteinExistence type="predicted"/>
<keyword evidence="1" id="KW-0862">Zinc</keyword>
<name>A0A1R2D0D7_9CILI</name>
<dbReference type="SMART" id="SM00355">
    <property type="entry name" value="ZnF_C2H2"/>
    <property type="match status" value="4"/>
</dbReference>
<dbReference type="GO" id="GO:0061630">
    <property type="term" value="F:ubiquitin protein ligase activity"/>
    <property type="evidence" value="ECO:0007669"/>
    <property type="project" value="InterPro"/>
</dbReference>
<dbReference type="OrthoDB" id="3838338at2759"/>
<evidence type="ECO:0000256" key="1">
    <source>
        <dbReference type="PROSITE-ProRule" id="PRU00175"/>
    </source>
</evidence>
<dbReference type="InterPro" id="IPR013083">
    <property type="entry name" value="Znf_RING/FYVE/PHD"/>
</dbReference>
<reference evidence="4 5" key="1">
    <citation type="submission" date="2016-11" db="EMBL/GenBank/DDBJ databases">
        <title>The macronuclear genome of Stentor coeruleus: a giant cell with tiny introns.</title>
        <authorList>
            <person name="Slabodnick M."/>
            <person name="Ruby J.G."/>
            <person name="Reiff S.B."/>
            <person name="Swart E.C."/>
            <person name="Gosai S."/>
            <person name="Prabakaran S."/>
            <person name="Witkowska E."/>
            <person name="Larue G.E."/>
            <person name="Fisher S."/>
            <person name="Freeman R.M."/>
            <person name="Gunawardena J."/>
            <person name="Chu W."/>
            <person name="Stover N.A."/>
            <person name="Gregory B.D."/>
            <person name="Nowacki M."/>
            <person name="Derisi J."/>
            <person name="Roy S.W."/>
            <person name="Marshall W.F."/>
            <person name="Sood P."/>
        </authorList>
    </citation>
    <scope>NUCLEOTIDE SEQUENCE [LARGE SCALE GENOMIC DNA]</scope>
    <source>
        <strain evidence="4">WM001</strain>
    </source>
</reference>
<evidence type="ECO:0000313" key="4">
    <source>
        <dbReference type="EMBL" id="OMJ94691.1"/>
    </source>
</evidence>
<dbReference type="GO" id="GO:0008270">
    <property type="term" value="F:zinc ion binding"/>
    <property type="evidence" value="ECO:0007669"/>
    <property type="project" value="UniProtKB-KW"/>
</dbReference>
<organism evidence="4 5">
    <name type="scientific">Stentor coeruleus</name>
    <dbReference type="NCBI Taxonomy" id="5963"/>
    <lineage>
        <taxon>Eukaryota</taxon>
        <taxon>Sar</taxon>
        <taxon>Alveolata</taxon>
        <taxon>Ciliophora</taxon>
        <taxon>Postciliodesmatophora</taxon>
        <taxon>Heterotrichea</taxon>
        <taxon>Heterotrichida</taxon>
        <taxon>Stentoridae</taxon>
        <taxon>Stentor</taxon>
    </lineage>
</organism>
<dbReference type="GO" id="GO:0072344">
    <property type="term" value="P:rescue of stalled ribosome"/>
    <property type="evidence" value="ECO:0007669"/>
    <property type="project" value="InterPro"/>
</dbReference>
<keyword evidence="1" id="KW-0863">Zinc-finger</keyword>
<sequence>MECDLCTESFNNYCLTECGHKSICSLCWYRLRGILQKTACPVCRQECQTMFVTPNPHLSYDQAISTLWGDTYKGFIFDEVSIMHFENKSELLRLQNYRKLTCKICKTECKNFKLFKDHLLSLHNLRICELCTQNNKLFPSEQEIYTDNEIKTHRTTLHVQCNLCNFFFYDQRELLSHIKSQHFFCELCAVEKRTAFSNYFDLEYHFRQAHYLCEVEFCKRKKNVVFMTYDDLKDHYRYNHIGIRIPDPVFAFKVREEVKDAVVFDDGMAKPFSTQKINERNIDSEFPALAPEPVPTRILDYSRIKNQQGPKKQNAYPISYNSNNLSHSPQKDNKKKDKPYKEPKEFKEEKGKSANKSLMELDKYIARLNNSHISLDQFIFWIFDQNITIDNQFISYIRRNVLSNSYQERIIQVLMNPVNKERRSEPPFIVQNKFQEEEKIQPAFIQKKHQNEEKGQQNSPVIQKKPQEEEKFSPKPQPAQKKPQEERKNHTKPPAQNKYVEEKQAQKTQETSIRSANTIPNQSIIQNTLENIVILNNGLINVKYFTECLLSFTPREQIDSIKQIIREHVQPENMIKKVLNTLDFMLLKMIKNKDYPSLSEQKPVIKSPLESIQDNMKHLNSGLMTVKEFLLLCEGLSQSEALDIVKSISLSVYNSNISSQIIRSLETKYLLNNYQENFPSLRMINLPPEPKKIPYPKKRK</sequence>
<comment type="caution">
    <text evidence="4">The sequence shown here is derived from an EMBL/GenBank/DDBJ whole genome shotgun (WGS) entry which is preliminary data.</text>
</comment>
<evidence type="ECO:0000313" key="5">
    <source>
        <dbReference type="Proteomes" id="UP000187209"/>
    </source>
</evidence>
<dbReference type="Pfam" id="PF13920">
    <property type="entry name" value="zf-C3HC4_3"/>
    <property type="match status" value="1"/>
</dbReference>
<feature type="compositionally biased region" description="Basic and acidic residues" evidence="2">
    <location>
        <begin position="329"/>
        <end position="352"/>
    </location>
</feature>
<dbReference type="GO" id="GO:0016567">
    <property type="term" value="P:protein ubiquitination"/>
    <property type="evidence" value="ECO:0007669"/>
    <property type="project" value="TreeGrafter"/>
</dbReference>
<dbReference type="InterPro" id="IPR001841">
    <property type="entry name" value="Znf_RING"/>
</dbReference>
<dbReference type="GO" id="GO:0043022">
    <property type="term" value="F:ribosome binding"/>
    <property type="evidence" value="ECO:0007669"/>
    <property type="project" value="TreeGrafter"/>
</dbReference>
<gene>
    <name evidence="4" type="ORF">SteCoe_2027</name>
</gene>
<feature type="compositionally biased region" description="Polar residues" evidence="2">
    <location>
        <begin position="319"/>
        <end position="328"/>
    </location>
</feature>
<feature type="region of interest" description="Disordered" evidence="2">
    <location>
        <begin position="449"/>
        <end position="514"/>
    </location>
</feature>
<dbReference type="PANTHER" id="PTHR22938:SF0">
    <property type="entry name" value="E3 UBIQUITIN-PROTEIN LIGASE ZNF598"/>
    <property type="match status" value="1"/>
</dbReference>
<protein>
    <recommendedName>
        <fullName evidence="3">RING-type domain-containing protein</fullName>
    </recommendedName>
</protein>
<keyword evidence="5" id="KW-1185">Reference proteome</keyword>
<dbReference type="PROSITE" id="PS00028">
    <property type="entry name" value="ZINC_FINGER_C2H2_1"/>
    <property type="match status" value="1"/>
</dbReference>
<evidence type="ECO:0000259" key="3">
    <source>
        <dbReference type="PROSITE" id="PS50089"/>
    </source>
</evidence>
<feature type="domain" description="RING-type" evidence="3">
    <location>
        <begin position="3"/>
        <end position="44"/>
    </location>
</feature>
<dbReference type="InterPro" id="IPR044288">
    <property type="entry name" value="ZNF598/HEL2"/>
</dbReference>
<accession>A0A1R2D0D7</accession>